<keyword evidence="2" id="KW-1185">Reference proteome</keyword>
<dbReference type="EMBL" id="JBBNGE010000032">
    <property type="protein sequence ID" value="MEQ2508586.1"/>
    <property type="molecule type" value="Genomic_DNA"/>
</dbReference>
<gene>
    <name evidence="1" type="ORF">AAAT87_09895</name>
</gene>
<comment type="caution">
    <text evidence="1">The sequence shown here is derived from an EMBL/GenBank/DDBJ whole genome shotgun (WGS) entry which is preliminary data.</text>
</comment>
<reference evidence="1 2" key="1">
    <citation type="submission" date="2024-04" db="EMBL/GenBank/DDBJ databases">
        <title>Human intestinal bacterial collection.</title>
        <authorList>
            <person name="Pauvert C."/>
            <person name="Hitch T.C.A."/>
            <person name="Clavel T."/>
        </authorList>
    </citation>
    <scope>NUCLEOTIDE SEQUENCE [LARGE SCALE GENOMIC DNA]</scope>
    <source>
        <strain evidence="1 2">CLA-AA-H174</strain>
    </source>
</reference>
<evidence type="ECO:0008006" key="3">
    <source>
        <dbReference type="Google" id="ProtNLM"/>
    </source>
</evidence>
<protein>
    <recommendedName>
        <fullName evidence="3">Protein kinase domain-containing protein</fullName>
    </recommendedName>
</protein>
<accession>A0ABV1FZJ5</accession>
<organism evidence="1 2">
    <name type="scientific">Segatella sinensis</name>
    <dbReference type="NCBI Taxonomy" id="3085167"/>
    <lineage>
        <taxon>Bacteria</taxon>
        <taxon>Pseudomonadati</taxon>
        <taxon>Bacteroidota</taxon>
        <taxon>Bacteroidia</taxon>
        <taxon>Bacteroidales</taxon>
        <taxon>Prevotellaceae</taxon>
        <taxon>Segatella</taxon>
    </lineage>
</organism>
<dbReference type="Gene3D" id="1.10.510.10">
    <property type="entry name" value="Transferase(Phosphotransferase) domain 1"/>
    <property type="match status" value="1"/>
</dbReference>
<dbReference type="RefSeq" id="WP_349226315.1">
    <property type="nucleotide sequence ID" value="NZ_JBBNFG020000004.1"/>
</dbReference>
<sequence length="303" mass="35471">MLLKPNTVIKEYKVVEFLHTNRRAYREEYVGINNENKTVLIVAYDTTSQKLSKNAYIKEIGFQSCVFSPSFMELCDDFVTVIRKKRIQVLVYKYQKTITLEEAMYLGKIKQDDAWRIFFDIAIGVKELKYCCHDAIHTNLSPKTVMVYWDKRKKARGIITNLQYVYNYCIKKDTIDYDELNPCYTPPEYDTGCMSERSMEFSIALLLAFMLQGYHPWLMPIDSTDSNHRKQFTMAKPVFNVPAKLIDCLYKALQPIPQHRYETIEEFVSEAMKSSPFKMPVTYECFGKGSTPKKKKRNADIKS</sequence>
<dbReference type="SUPFAM" id="SSF56112">
    <property type="entry name" value="Protein kinase-like (PK-like)"/>
    <property type="match status" value="1"/>
</dbReference>
<dbReference type="InterPro" id="IPR011009">
    <property type="entry name" value="Kinase-like_dom_sf"/>
</dbReference>
<dbReference type="Proteomes" id="UP001465717">
    <property type="component" value="Unassembled WGS sequence"/>
</dbReference>
<proteinExistence type="predicted"/>
<evidence type="ECO:0000313" key="1">
    <source>
        <dbReference type="EMBL" id="MEQ2508586.1"/>
    </source>
</evidence>
<evidence type="ECO:0000313" key="2">
    <source>
        <dbReference type="Proteomes" id="UP001465717"/>
    </source>
</evidence>
<name>A0ABV1FZJ5_9BACT</name>